<gene>
    <name evidence="2" type="ORF">SC09_contig8orf00041</name>
</gene>
<feature type="coiled-coil region" evidence="1">
    <location>
        <begin position="53"/>
        <end position="80"/>
    </location>
</feature>
<name>A0A0D1KDT8_BACIU</name>
<accession>A0A0D1KDT8</accession>
<sequence>MPTKELVKEEIIAASDLRTFSQKTLLEMAENFDKLGVISNNHLALALMSWGKYEQIVDQIKLLSNKIEEYENLLEDIELAKQYKDRVMDAEEGRASSIAVNSLDDVFELIEDK</sequence>
<dbReference type="PATRIC" id="fig|1423.173.peg.4848"/>
<evidence type="ECO:0000256" key="1">
    <source>
        <dbReference type="SAM" id="Coils"/>
    </source>
</evidence>
<organism evidence="2 3">
    <name type="scientific">Bacillus subtilis</name>
    <dbReference type="NCBI Taxonomy" id="1423"/>
    <lineage>
        <taxon>Bacteria</taxon>
        <taxon>Bacillati</taxon>
        <taxon>Bacillota</taxon>
        <taxon>Bacilli</taxon>
        <taxon>Bacillales</taxon>
        <taxon>Bacillaceae</taxon>
        <taxon>Bacillus</taxon>
    </lineage>
</organism>
<comment type="caution">
    <text evidence="2">The sequence shown here is derived from an EMBL/GenBank/DDBJ whole genome shotgun (WGS) entry which is preliminary data.</text>
</comment>
<keyword evidence="1" id="KW-0175">Coiled coil</keyword>
<protein>
    <submittedName>
        <fullName evidence="2">Uncharacterized protein</fullName>
    </submittedName>
</protein>
<proteinExistence type="predicted"/>
<evidence type="ECO:0000313" key="2">
    <source>
        <dbReference type="EMBL" id="KIU04407.1"/>
    </source>
</evidence>
<dbReference type="AlphaFoldDB" id="A0A0D1KDT8"/>
<reference evidence="2 3" key="1">
    <citation type="submission" date="2014-12" db="EMBL/GenBank/DDBJ databases">
        <title>Comparative genome analysis of Bacillus coagulans HM-08, Clostridium butyricum HM-68, Bacillus subtilis HM-66 and Bacillus licheniformis BL-09.</title>
        <authorList>
            <person name="Zhang H."/>
        </authorList>
    </citation>
    <scope>NUCLEOTIDE SEQUENCE [LARGE SCALE GENOMIC DNA]</scope>
    <source>
        <strain evidence="2 3">HM-66</strain>
    </source>
</reference>
<dbReference type="EMBL" id="JXBC01000014">
    <property type="protein sequence ID" value="KIU04407.1"/>
    <property type="molecule type" value="Genomic_DNA"/>
</dbReference>
<evidence type="ECO:0000313" key="3">
    <source>
        <dbReference type="Proteomes" id="UP000032247"/>
    </source>
</evidence>
<dbReference type="Proteomes" id="UP000032247">
    <property type="component" value="Unassembled WGS sequence"/>
</dbReference>